<evidence type="ECO:0000313" key="1">
    <source>
        <dbReference type="EMBL" id="ELQ76325.1"/>
    </source>
</evidence>
<proteinExistence type="predicted"/>
<dbReference type="Proteomes" id="UP000011185">
    <property type="component" value="Unassembled WGS sequence"/>
</dbReference>
<dbReference type="OrthoDB" id="10311367at2759"/>
<sequence>MHRLVAKSGRRDIPNNTRIKLLENCVLNDLDADKESEESDFLSNFVET</sequence>
<protein>
    <submittedName>
        <fullName evidence="1">Uncharacterized protein</fullName>
    </submittedName>
</protein>
<evidence type="ECO:0000313" key="2">
    <source>
        <dbReference type="Proteomes" id="UP000011185"/>
    </source>
</evidence>
<keyword evidence="2" id="KW-1185">Reference proteome</keyword>
<gene>
    <name evidence="1" type="ORF">THOM_0701</name>
</gene>
<dbReference type="HOGENOM" id="CLU_3160278_0_0_1"/>
<dbReference type="VEuPathDB" id="MicrosporidiaDB:THOM_0701"/>
<accession>L7JYD9</accession>
<dbReference type="InParanoid" id="L7JYD9"/>
<organism evidence="1 2">
    <name type="scientific">Trachipleistophora hominis</name>
    <name type="common">Microsporidian parasite</name>
    <dbReference type="NCBI Taxonomy" id="72359"/>
    <lineage>
        <taxon>Eukaryota</taxon>
        <taxon>Fungi</taxon>
        <taxon>Fungi incertae sedis</taxon>
        <taxon>Microsporidia</taxon>
        <taxon>Pleistophoridae</taxon>
        <taxon>Trachipleistophora</taxon>
    </lineage>
</organism>
<dbReference type="AlphaFoldDB" id="L7JYD9"/>
<name>L7JYD9_TRAHO</name>
<reference evidence="1 2" key="1">
    <citation type="journal article" date="2012" name="PLoS Pathog.">
        <title>The genome of the obligate intracellular parasite Trachipleistophora hominis: new insights into microsporidian genome dynamics and reductive evolution.</title>
        <authorList>
            <person name="Heinz E."/>
            <person name="Williams T.A."/>
            <person name="Nakjang S."/>
            <person name="Noel C.J."/>
            <person name="Swan D.C."/>
            <person name="Goldberg A.V."/>
            <person name="Harris S.R."/>
            <person name="Weinmaier T."/>
            <person name="Markert S."/>
            <person name="Becher D."/>
            <person name="Bernhardt J."/>
            <person name="Dagan T."/>
            <person name="Hacker C."/>
            <person name="Lucocq J.M."/>
            <person name="Schweder T."/>
            <person name="Rattei T."/>
            <person name="Hall N."/>
            <person name="Hirt R.P."/>
            <person name="Embley T.M."/>
        </authorList>
    </citation>
    <scope>NUCLEOTIDE SEQUENCE [LARGE SCALE GENOMIC DNA]</scope>
</reference>
<dbReference type="EMBL" id="JH993855">
    <property type="protein sequence ID" value="ELQ76325.1"/>
    <property type="molecule type" value="Genomic_DNA"/>
</dbReference>